<dbReference type="Proteomes" id="UP001165069">
    <property type="component" value="Unassembled WGS sequence"/>
</dbReference>
<feature type="domain" description="Manganese/iron superoxide dismutase C-terminal" evidence="6">
    <location>
        <begin position="131"/>
        <end position="231"/>
    </location>
</feature>
<evidence type="ECO:0000313" key="8">
    <source>
        <dbReference type="Proteomes" id="UP001165069"/>
    </source>
</evidence>
<dbReference type="SUPFAM" id="SSF46609">
    <property type="entry name" value="Fe,Mn superoxide dismutase (SOD), N-terminal domain"/>
    <property type="match status" value="1"/>
</dbReference>
<keyword evidence="4" id="KW-0560">Oxidoreductase</keyword>
<evidence type="ECO:0000259" key="6">
    <source>
        <dbReference type="Pfam" id="PF02777"/>
    </source>
</evidence>
<evidence type="ECO:0000313" key="7">
    <source>
        <dbReference type="EMBL" id="GLH72280.1"/>
    </source>
</evidence>
<evidence type="ECO:0000256" key="5">
    <source>
        <dbReference type="SAM" id="MobiDB-lite"/>
    </source>
</evidence>
<comment type="caution">
    <text evidence="7">The sequence shown here is derived from an EMBL/GenBank/DDBJ whole genome shotgun (WGS) entry which is preliminary data.</text>
</comment>
<dbReference type="EMBL" id="BSDE01000001">
    <property type="protein sequence ID" value="GLH72280.1"/>
    <property type="molecule type" value="Genomic_DNA"/>
</dbReference>
<dbReference type="PANTHER" id="PTHR11404">
    <property type="entry name" value="SUPEROXIDE DISMUTASE 2"/>
    <property type="match status" value="1"/>
</dbReference>
<dbReference type="InterPro" id="IPR036324">
    <property type="entry name" value="Mn/Fe_SOD_N_sf"/>
</dbReference>
<evidence type="ECO:0000256" key="4">
    <source>
        <dbReference type="ARBA" id="ARBA00023002"/>
    </source>
</evidence>
<keyword evidence="8" id="KW-1185">Reference proteome</keyword>
<proteinExistence type="inferred from homology"/>
<evidence type="ECO:0000256" key="3">
    <source>
        <dbReference type="ARBA" id="ARBA00022723"/>
    </source>
</evidence>
<protein>
    <recommendedName>
        <fullName evidence="2">superoxide dismutase</fullName>
        <ecNumber evidence="2">1.15.1.1</ecNumber>
    </recommendedName>
</protein>
<dbReference type="EC" id="1.15.1.1" evidence="2"/>
<keyword evidence="3" id="KW-0479">Metal-binding</keyword>
<dbReference type="InterPro" id="IPR019832">
    <property type="entry name" value="Mn/Fe_SOD_C"/>
</dbReference>
<sequence>MEVTRRKALELLVGGGAAAATLALGGGELKLPDPQASSPAPPPTLTPKPLPFAPARLKGLSEKLIVSHHDNNYAGAVKNLNAVRAELAKATKDAPGFLVGGLRAKELAYANSMTLHEAYFGNLGGDGKADGPVSKALAATWGSLGAWEQSFRALGMSLAGGSGWAILDLHLPSGELRLSWAGDHSQTLAAGLPLLVMDMYEHAYQMDYGAAAAKYIEAFFQNVNWDEVNHRYERALKAQVVLRA</sequence>
<accession>A0ABQ5QBT9</accession>
<comment type="similarity">
    <text evidence="1">Belongs to the iron/manganese superoxide dismutase family.</text>
</comment>
<dbReference type="PANTHER" id="PTHR11404:SF6">
    <property type="entry name" value="SUPEROXIDE DISMUTASE [MN], MITOCHONDRIAL"/>
    <property type="match status" value="1"/>
</dbReference>
<feature type="region of interest" description="Disordered" evidence="5">
    <location>
        <begin position="30"/>
        <end position="50"/>
    </location>
</feature>
<reference evidence="7 8" key="1">
    <citation type="journal article" date="2023" name="Antonie Van Leeuwenhoek">
        <title>Mesoterricola silvestris gen. nov., sp. nov., Mesoterricola sediminis sp. nov., Geothrix oryzae sp. nov., Geothrix edaphica sp. nov., Geothrix rubra sp. nov., and Geothrix limicola sp. nov., six novel members of Acidobacteriota isolated from soils.</title>
        <authorList>
            <person name="Itoh H."/>
            <person name="Sugisawa Y."/>
            <person name="Mise K."/>
            <person name="Xu Z."/>
            <person name="Kuniyasu M."/>
            <person name="Ushijima N."/>
            <person name="Kawano K."/>
            <person name="Kobayashi E."/>
            <person name="Shiratori Y."/>
            <person name="Masuda Y."/>
            <person name="Senoo K."/>
        </authorList>
    </citation>
    <scope>NUCLEOTIDE SEQUENCE [LARGE SCALE GENOMIC DNA]</scope>
    <source>
        <strain evidence="7 8">Red804</strain>
    </source>
</reference>
<dbReference type="InterPro" id="IPR050265">
    <property type="entry name" value="Fe/Mn_Superoxide_Dismutase"/>
</dbReference>
<name>A0ABQ5QBT9_9BACT</name>
<feature type="compositionally biased region" description="Pro residues" evidence="5">
    <location>
        <begin position="39"/>
        <end position="50"/>
    </location>
</feature>
<evidence type="ECO:0000256" key="2">
    <source>
        <dbReference type="ARBA" id="ARBA00012682"/>
    </source>
</evidence>
<organism evidence="7 8">
    <name type="scientific">Geothrix limicola</name>
    <dbReference type="NCBI Taxonomy" id="2927978"/>
    <lineage>
        <taxon>Bacteria</taxon>
        <taxon>Pseudomonadati</taxon>
        <taxon>Acidobacteriota</taxon>
        <taxon>Holophagae</taxon>
        <taxon>Holophagales</taxon>
        <taxon>Holophagaceae</taxon>
        <taxon>Geothrix</taxon>
    </lineage>
</organism>
<dbReference type="Pfam" id="PF02777">
    <property type="entry name" value="Sod_Fe_C"/>
    <property type="match status" value="1"/>
</dbReference>
<dbReference type="RefSeq" id="WP_285570621.1">
    <property type="nucleotide sequence ID" value="NZ_BSDE01000001.1"/>
</dbReference>
<dbReference type="Gene3D" id="3.55.40.20">
    <property type="entry name" value="Iron/manganese superoxide dismutase, C-terminal domain"/>
    <property type="match status" value="1"/>
</dbReference>
<gene>
    <name evidence="7" type="primary">chrC</name>
    <name evidence="7" type="ORF">GETHLI_07820</name>
</gene>
<evidence type="ECO:0000256" key="1">
    <source>
        <dbReference type="ARBA" id="ARBA00008714"/>
    </source>
</evidence>
<dbReference type="InterPro" id="IPR036314">
    <property type="entry name" value="SOD_C_sf"/>
</dbReference>
<dbReference type="SUPFAM" id="SSF54719">
    <property type="entry name" value="Fe,Mn superoxide dismutase (SOD), C-terminal domain"/>
    <property type="match status" value="1"/>
</dbReference>